<dbReference type="AlphaFoldDB" id="A0A7V8FKS5"/>
<evidence type="ECO:0000259" key="14">
    <source>
        <dbReference type="PROSITE" id="PS50109"/>
    </source>
</evidence>
<keyword evidence="5" id="KW-0808">Transferase</keyword>
<dbReference type="Gene3D" id="3.30.565.10">
    <property type="entry name" value="Histidine kinase-like ATPase, C-terminal domain"/>
    <property type="match status" value="1"/>
</dbReference>
<dbReference type="Pfam" id="PF00512">
    <property type="entry name" value="HisKA"/>
    <property type="match status" value="1"/>
</dbReference>
<keyword evidence="9" id="KW-0067">ATP-binding</keyword>
<evidence type="ECO:0000256" key="2">
    <source>
        <dbReference type="ARBA" id="ARBA00004141"/>
    </source>
</evidence>
<evidence type="ECO:0000313" key="17">
    <source>
        <dbReference type="Proteomes" id="UP000461670"/>
    </source>
</evidence>
<dbReference type="GO" id="GO:0005524">
    <property type="term" value="F:ATP binding"/>
    <property type="evidence" value="ECO:0007669"/>
    <property type="project" value="UniProtKB-KW"/>
</dbReference>
<dbReference type="InterPro" id="IPR050428">
    <property type="entry name" value="TCS_sensor_his_kinase"/>
</dbReference>
<dbReference type="GO" id="GO:0005886">
    <property type="term" value="C:plasma membrane"/>
    <property type="evidence" value="ECO:0007669"/>
    <property type="project" value="TreeGrafter"/>
</dbReference>
<evidence type="ECO:0000256" key="1">
    <source>
        <dbReference type="ARBA" id="ARBA00000085"/>
    </source>
</evidence>
<dbReference type="Pfam" id="PF02518">
    <property type="entry name" value="HATPase_c"/>
    <property type="match status" value="1"/>
</dbReference>
<reference evidence="17" key="1">
    <citation type="journal article" date="2020" name="MBio">
        <title>Horizontal gene transfer to a defensive symbiont with a reduced genome amongst a multipartite beetle microbiome.</title>
        <authorList>
            <person name="Waterworth S.C."/>
            <person name="Florez L.V."/>
            <person name="Rees E.R."/>
            <person name="Hertweck C."/>
            <person name="Kaltenpoth M."/>
            <person name="Kwan J.C."/>
        </authorList>
    </citation>
    <scope>NUCLEOTIDE SEQUENCE [LARGE SCALE GENOMIC DNA]</scope>
</reference>
<sequence length="464" mass="50077">MKPRSLHARMILVLVGVIMLCWGLVLVVVLVHITHNKTSTWDEKLRAIATQLLVTIPAKSHFEQKPDGPGLQLPVSATAEREQLVFQVWANRTQRLARTPGAPDTPLRPDFVEGAASTVIAGQKWRVYSISDSTGRVTVQVGNLHSVVDAELRHEAMHALVLATVLLLVAGALMWLVVRGALKPVRVLGDAVRGRRSFDLTPLPLEPLPLELHPLVASFNHVLQQLDEAIEGERRFIGDAAHELRTPLSALQAQAEIALRAEQPQDKDEALRKLLRVAQRSTRLSEQLLDLARLNAGANAPRHEQADLSDLVLHVAQEFEVQAQQSQRTLTLDAQTCRIQCNVDEIGILLRNLIDNALRYTAPGGTVLVRCGPQVAPATDAGPVFLEVADDGPGVPAAEHTAIFTRFHRVAGTPTRGSGIGLSLVAGIAQAHGAAIETSVGLQGRGLRVRVTFPGAADASPPPA</sequence>
<comment type="caution">
    <text evidence="16">The sequence shown here is derived from an EMBL/GenBank/DDBJ whole genome shotgun (WGS) entry which is preliminary data.</text>
</comment>
<dbReference type="CDD" id="cd00082">
    <property type="entry name" value="HisKA"/>
    <property type="match status" value="1"/>
</dbReference>
<dbReference type="Gene3D" id="1.10.287.130">
    <property type="match status" value="1"/>
</dbReference>
<keyword evidence="4" id="KW-0597">Phosphoprotein</keyword>
<gene>
    <name evidence="16" type="primary">qseC_7</name>
    <name evidence="16" type="ORF">GAK30_03717</name>
</gene>
<dbReference type="SMART" id="SM00388">
    <property type="entry name" value="HisKA"/>
    <property type="match status" value="1"/>
</dbReference>
<accession>A0A7V8FKS5</accession>
<protein>
    <recommendedName>
        <fullName evidence="3">histidine kinase</fullName>
        <ecNumber evidence="3">2.7.13.3</ecNumber>
    </recommendedName>
</protein>
<evidence type="ECO:0000313" key="16">
    <source>
        <dbReference type="EMBL" id="KAF1018363.1"/>
    </source>
</evidence>
<evidence type="ECO:0000256" key="8">
    <source>
        <dbReference type="ARBA" id="ARBA00022777"/>
    </source>
</evidence>
<comment type="catalytic activity">
    <reaction evidence="1">
        <text>ATP + protein L-histidine = ADP + protein N-phospho-L-histidine.</text>
        <dbReference type="EC" id="2.7.13.3"/>
    </reaction>
</comment>
<evidence type="ECO:0000256" key="10">
    <source>
        <dbReference type="ARBA" id="ARBA00022989"/>
    </source>
</evidence>
<dbReference type="PROSITE" id="PS50109">
    <property type="entry name" value="HIS_KIN"/>
    <property type="match status" value="1"/>
</dbReference>
<keyword evidence="6 13" id="KW-0812">Transmembrane</keyword>
<feature type="domain" description="Histidine kinase" evidence="14">
    <location>
        <begin position="239"/>
        <end position="457"/>
    </location>
</feature>
<proteinExistence type="predicted"/>
<dbReference type="InterPro" id="IPR003660">
    <property type="entry name" value="HAMP_dom"/>
</dbReference>
<dbReference type="PROSITE" id="PS50885">
    <property type="entry name" value="HAMP"/>
    <property type="match status" value="1"/>
</dbReference>
<comment type="subcellular location">
    <subcellularLocation>
        <location evidence="2">Membrane</location>
        <topology evidence="2">Multi-pass membrane protein</topology>
    </subcellularLocation>
</comment>
<keyword evidence="8" id="KW-0418">Kinase</keyword>
<dbReference type="SUPFAM" id="SSF55874">
    <property type="entry name" value="ATPase domain of HSP90 chaperone/DNA topoisomerase II/histidine kinase"/>
    <property type="match status" value="1"/>
</dbReference>
<organism evidence="16 17">
    <name type="scientific">Paracidovorax wautersii</name>
    <dbReference type="NCBI Taxonomy" id="1177982"/>
    <lineage>
        <taxon>Bacteria</taxon>
        <taxon>Pseudomonadati</taxon>
        <taxon>Pseudomonadota</taxon>
        <taxon>Betaproteobacteria</taxon>
        <taxon>Burkholderiales</taxon>
        <taxon>Comamonadaceae</taxon>
        <taxon>Paracidovorax</taxon>
    </lineage>
</organism>
<evidence type="ECO:0000256" key="4">
    <source>
        <dbReference type="ARBA" id="ARBA00022553"/>
    </source>
</evidence>
<evidence type="ECO:0000256" key="5">
    <source>
        <dbReference type="ARBA" id="ARBA00022679"/>
    </source>
</evidence>
<evidence type="ECO:0000256" key="13">
    <source>
        <dbReference type="SAM" id="Phobius"/>
    </source>
</evidence>
<dbReference type="SMART" id="SM00387">
    <property type="entry name" value="HATPase_c"/>
    <property type="match status" value="1"/>
</dbReference>
<dbReference type="InterPro" id="IPR036890">
    <property type="entry name" value="HATPase_C_sf"/>
</dbReference>
<dbReference type="PANTHER" id="PTHR45436:SF14">
    <property type="entry name" value="SENSOR PROTEIN QSEC"/>
    <property type="match status" value="1"/>
</dbReference>
<dbReference type="CDD" id="cd00075">
    <property type="entry name" value="HATPase"/>
    <property type="match status" value="1"/>
</dbReference>
<keyword evidence="10 13" id="KW-1133">Transmembrane helix</keyword>
<dbReference type="InterPro" id="IPR004358">
    <property type="entry name" value="Sig_transdc_His_kin-like_C"/>
</dbReference>
<evidence type="ECO:0000259" key="15">
    <source>
        <dbReference type="PROSITE" id="PS50885"/>
    </source>
</evidence>
<dbReference type="InterPro" id="IPR003661">
    <property type="entry name" value="HisK_dim/P_dom"/>
</dbReference>
<keyword evidence="7" id="KW-0547">Nucleotide-binding</keyword>
<feature type="transmembrane region" description="Helical" evidence="13">
    <location>
        <begin position="156"/>
        <end position="178"/>
    </location>
</feature>
<dbReference type="PANTHER" id="PTHR45436">
    <property type="entry name" value="SENSOR HISTIDINE KINASE YKOH"/>
    <property type="match status" value="1"/>
</dbReference>
<dbReference type="GO" id="GO:0000155">
    <property type="term" value="F:phosphorelay sensor kinase activity"/>
    <property type="evidence" value="ECO:0007669"/>
    <property type="project" value="InterPro"/>
</dbReference>
<evidence type="ECO:0000256" key="11">
    <source>
        <dbReference type="ARBA" id="ARBA00023012"/>
    </source>
</evidence>
<dbReference type="EC" id="2.7.13.3" evidence="3"/>
<dbReference type="InterPro" id="IPR003594">
    <property type="entry name" value="HATPase_dom"/>
</dbReference>
<evidence type="ECO:0000256" key="12">
    <source>
        <dbReference type="ARBA" id="ARBA00023136"/>
    </source>
</evidence>
<dbReference type="SUPFAM" id="SSF47384">
    <property type="entry name" value="Homodimeric domain of signal transducing histidine kinase"/>
    <property type="match status" value="1"/>
</dbReference>
<keyword evidence="12 13" id="KW-0472">Membrane</keyword>
<dbReference type="InterPro" id="IPR036097">
    <property type="entry name" value="HisK_dim/P_sf"/>
</dbReference>
<evidence type="ECO:0000256" key="9">
    <source>
        <dbReference type="ARBA" id="ARBA00022840"/>
    </source>
</evidence>
<dbReference type="PRINTS" id="PR00344">
    <property type="entry name" value="BCTRLSENSOR"/>
</dbReference>
<dbReference type="Proteomes" id="UP000461670">
    <property type="component" value="Unassembled WGS sequence"/>
</dbReference>
<dbReference type="EMBL" id="WNDQ01000089">
    <property type="protein sequence ID" value="KAF1018363.1"/>
    <property type="molecule type" value="Genomic_DNA"/>
</dbReference>
<dbReference type="InterPro" id="IPR005467">
    <property type="entry name" value="His_kinase_dom"/>
</dbReference>
<evidence type="ECO:0000256" key="7">
    <source>
        <dbReference type="ARBA" id="ARBA00022741"/>
    </source>
</evidence>
<evidence type="ECO:0000256" key="6">
    <source>
        <dbReference type="ARBA" id="ARBA00022692"/>
    </source>
</evidence>
<feature type="domain" description="HAMP" evidence="15">
    <location>
        <begin position="179"/>
        <end position="231"/>
    </location>
</feature>
<feature type="transmembrane region" description="Helical" evidence="13">
    <location>
        <begin position="12"/>
        <end position="33"/>
    </location>
</feature>
<evidence type="ECO:0000256" key="3">
    <source>
        <dbReference type="ARBA" id="ARBA00012438"/>
    </source>
</evidence>
<keyword evidence="11" id="KW-0902">Two-component regulatory system</keyword>
<name>A0A7V8FKS5_9BURK</name>